<feature type="transmembrane region" description="Helical" evidence="8">
    <location>
        <begin position="76"/>
        <end position="99"/>
    </location>
</feature>
<keyword evidence="7 8" id="KW-0472">Membrane</keyword>
<dbReference type="InterPro" id="IPR002781">
    <property type="entry name" value="TM_pro_TauE-like"/>
</dbReference>
<dbReference type="GeneID" id="89537405"/>
<evidence type="ECO:0000313" key="10">
    <source>
        <dbReference type="Proteomes" id="UP001314261"/>
    </source>
</evidence>
<dbReference type="PANTHER" id="PTHR30269:SF0">
    <property type="entry name" value="MEMBRANE TRANSPORTER PROTEIN YFCA-RELATED"/>
    <property type="match status" value="1"/>
</dbReference>
<evidence type="ECO:0000256" key="2">
    <source>
        <dbReference type="ARBA" id="ARBA00009142"/>
    </source>
</evidence>
<dbReference type="Pfam" id="PF01925">
    <property type="entry name" value="TauE"/>
    <property type="match status" value="1"/>
</dbReference>
<keyword evidence="5 8" id="KW-0812">Transmembrane</keyword>
<feature type="transmembrane region" description="Helical" evidence="8">
    <location>
        <begin position="7"/>
        <end position="32"/>
    </location>
</feature>
<dbReference type="Proteomes" id="UP001314261">
    <property type="component" value="Unassembled WGS sequence"/>
</dbReference>
<proteinExistence type="inferred from homology"/>
<comment type="similarity">
    <text evidence="2 8">Belongs to the 4-toluene sulfonate uptake permease (TSUP) (TC 2.A.102) family.</text>
</comment>
<feature type="transmembrane region" description="Helical" evidence="8">
    <location>
        <begin position="44"/>
        <end position="64"/>
    </location>
</feature>
<feature type="transmembrane region" description="Helical" evidence="8">
    <location>
        <begin position="211"/>
        <end position="230"/>
    </location>
</feature>
<keyword evidence="3" id="KW-0813">Transport</keyword>
<dbReference type="InterPro" id="IPR052017">
    <property type="entry name" value="TSUP"/>
</dbReference>
<keyword evidence="10" id="KW-1185">Reference proteome</keyword>
<evidence type="ECO:0000256" key="8">
    <source>
        <dbReference type="RuleBase" id="RU363041"/>
    </source>
</evidence>
<evidence type="ECO:0000256" key="3">
    <source>
        <dbReference type="ARBA" id="ARBA00022448"/>
    </source>
</evidence>
<dbReference type="PANTHER" id="PTHR30269">
    <property type="entry name" value="TRANSMEMBRANE PROTEIN YFCA"/>
    <property type="match status" value="1"/>
</dbReference>
<evidence type="ECO:0000256" key="5">
    <source>
        <dbReference type="ARBA" id="ARBA00022692"/>
    </source>
</evidence>
<feature type="transmembrane region" description="Helical" evidence="8">
    <location>
        <begin position="242"/>
        <end position="260"/>
    </location>
</feature>
<protein>
    <recommendedName>
        <fullName evidence="8">Probable membrane transporter protein</fullName>
    </recommendedName>
</protein>
<comment type="caution">
    <text evidence="9">The sequence shown here is derived from an EMBL/GenBank/DDBJ whole genome shotgun (WGS) entry which is preliminary data.</text>
</comment>
<gene>
    <name evidence="9" type="ORF">R54839_PPFHFPJH_00109</name>
</gene>
<reference evidence="9 10" key="1">
    <citation type="submission" date="2023-10" db="EMBL/GenBank/DDBJ databases">
        <authorList>
            <person name="Botero Cardona J."/>
        </authorList>
    </citation>
    <scope>NUCLEOTIDE SEQUENCE [LARGE SCALE GENOMIC DNA]</scope>
    <source>
        <strain evidence="9 10">R-54839</strain>
    </source>
</reference>
<evidence type="ECO:0000256" key="7">
    <source>
        <dbReference type="ARBA" id="ARBA00023136"/>
    </source>
</evidence>
<dbReference type="EMBL" id="CAUZLR010000001">
    <property type="protein sequence ID" value="CAK1224177.1"/>
    <property type="molecule type" value="Genomic_DNA"/>
</dbReference>
<comment type="subcellular location">
    <subcellularLocation>
        <location evidence="1 8">Cell membrane</location>
        <topology evidence="1 8">Multi-pass membrane protein</topology>
    </subcellularLocation>
</comment>
<keyword evidence="4 8" id="KW-1003">Cell membrane</keyword>
<dbReference type="RefSeq" id="WP_010691529.1">
    <property type="nucleotide sequence ID" value="NZ_CAUZLL010000002.1"/>
</dbReference>
<evidence type="ECO:0000256" key="4">
    <source>
        <dbReference type="ARBA" id="ARBA00022475"/>
    </source>
</evidence>
<keyword evidence="6 8" id="KW-1133">Transmembrane helix</keyword>
<evidence type="ECO:0000313" key="9">
    <source>
        <dbReference type="EMBL" id="CAK1224177.1"/>
    </source>
</evidence>
<accession>A0ABM9ML99</accession>
<organism evidence="9 10">
    <name type="scientific">Fructobacillus fructosus</name>
    <dbReference type="NCBI Taxonomy" id="1631"/>
    <lineage>
        <taxon>Bacteria</taxon>
        <taxon>Bacillati</taxon>
        <taxon>Bacillota</taxon>
        <taxon>Bacilli</taxon>
        <taxon>Lactobacillales</taxon>
        <taxon>Lactobacillaceae</taxon>
        <taxon>Fructobacillus</taxon>
    </lineage>
</organism>
<evidence type="ECO:0000256" key="1">
    <source>
        <dbReference type="ARBA" id="ARBA00004651"/>
    </source>
</evidence>
<evidence type="ECO:0000256" key="6">
    <source>
        <dbReference type="ARBA" id="ARBA00022989"/>
    </source>
</evidence>
<name>A0ABM9ML99_9LACO</name>
<feature type="transmembrane region" description="Helical" evidence="8">
    <location>
        <begin position="144"/>
        <end position="165"/>
    </location>
</feature>
<sequence>MSDYWQHFIFLLPMGILAGIVSTTAGLASLVSYPALLAVGIPPLFANVTNTAALVMTGLGATVSSRKDLGEHKKELIKILPFTLAGSVIGAWLLLSAPAATFEKAVPFFVLVAGLLLMSQVNKSKNAETNLTREDSIENDSSHPVYRTFVSIGILLVGMYCGYFGAAGGVLLLAILSATTTMPFASYNALKNLSLGGANLIATIIYIFSSHIYWSLVIPMGIGLFIGGWIGPHIVKIIPEKILKIAISLAAIALAIDLFMKAYF</sequence>